<evidence type="ECO:0000313" key="2">
    <source>
        <dbReference type="EMBL" id="CAB4045265.1"/>
    </source>
</evidence>
<dbReference type="PANTHER" id="PTHR47331">
    <property type="entry name" value="PHD-TYPE DOMAIN-CONTAINING PROTEIN"/>
    <property type="match status" value="1"/>
</dbReference>
<dbReference type="InterPro" id="IPR005312">
    <property type="entry name" value="DUF1759"/>
</dbReference>
<protein>
    <submittedName>
        <fullName evidence="2">Uncharacterized protein</fullName>
    </submittedName>
</protein>
<feature type="region of interest" description="Disordered" evidence="1">
    <location>
        <begin position="443"/>
        <end position="472"/>
    </location>
</feature>
<feature type="non-terminal residue" evidence="2">
    <location>
        <position position="472"/>
    </location>
</feature>
<dbReference type="EMBL" id="CACRXK020038466">
    <property type="protein sequence ID" value="CAB4045265.1"/>
    <property type="molecule type" value="Genomic_DNA"/>
</dbReference>
<evidence type="ECO:0000313" key="3">
    <source>
        <dbReference type="Proteomes" id="UP001152795"/>
    </source>
</evidence>
<organism evidence="2 3">
    <name type="scientific">Paramuricea clavata</name>
    <name type="common">Red gorgonian</name>
    <name type="synonym">Violescent sea-whip</name>
    <dbReference type="NCBI Taxonomy" id="317549"/>
    <lineage>
        <taxon>Eukaryota</taxon>
        <taxon>Metazoa</taxon>
        <taxon>Cnidaria</taxon>
        <taxon>Anthozoa</taxon>
        <taxon>Octocorallia</taxon>
        <taxon>Malacalcyonacea</taxon>
        <taxon>Plexauridae</taxon>
        <taxon>Paramuricea</taxon>
    </lineage>
</organism>
<feature type="compositionally biased region" description="Pro residues" evidence="1">
    <location>
        <begin position="96"/>
        <end position="105"/>
    </location>
</feature>
<comment type="caution">
    <text evidence="2">The sequence shown here is derived from an EMBL/GenBank/DDBJ whole genome shotgun (WGS) entry which is preliminary data.</text>
</comment>
<dbReference type="Proteomes" id="UP001152795">
    <property type="component" value="Unassembled WGS sequence"/>
</dbReference>
<reference evidence="2" key="1">
    <citation type="submission" date="2020-04" db="EMBL/GenBank/DDBJ databases">
        <authorList>
            <person name="Alioto T."/>
            <person name="Alioto T."/>
            <person name="Gomez Garrido J."/>
        </authorList>
    </citation>
    <scope>NUCLEOTIDE SEQUENCE</scope>
    <source>
        <strain evidence="2">A484AB</strain>
    </source>
</reference>
<name>A0A6S7KID3_PARCT</name>
<dbReference type="OrthoDB" id="5989194at2759"/>
<accession>A0A6S7KID3</accession>
<dbReference type="Pfam" id="PF03564">
    <property type="entry name" value="DUF1759"/>
    <property type="match status" value="1"/>
</dbReference>
<evidence type="ECO:0000256" key="1">
    <source>
        <dbReference type="SAM" id="MobiDB-lite"/>
    </source>
</evidence>
<feature type="compositionally biased region" description="Low complexity" evidence="1">
    <location>
        <begin position="1"/>
        <end position="22"/>
    </location>
</feature>
<proteinExistence type="predicted"/>
<keyword evidence="3" id="KW-1185">Reference proteome</keyword>
<sequence length="472" mass="54192">MEPGKSGKGSSESSSGETSPSTSRRDQPSTGAIPKERNPSGVRTDPENTKPEKSGVQESISERVKLRRQGILGDEEDQELPWSSRVRVRRTSLPSRLPPPAPARPRTPGRRVAAKFKMATGNQDDLKKHDDNEEESRDPEEMNPTLKAITERIRKTNKINMTMGKCWASAIHDRMEEGETEEVERLNEKLIGLIKTMERLDDERRKVLDEDEWIADWNRCEKLRKPFYDAINVARRFLAKTKHGVSSAEPVVRTGAYTKLQGLEVPVFSGDVTEYREYRRIFDSLIHERRDLSTVIKMAYLWKSLKGDALELAKTHEFEEGNYHLILEALDDEYGLDWVTQMRCYDRLVRLPHVPNPQARELMTLYNTVQAVFNTLKNCNHDLSQNPNQSIFAILLKLPPLIRKEWQISMREEICPKEELLAKFLKFLCKHAMAMGDVRNQDLIRGKDRSKPTASGESNKKKDKAKVQEVAE</sequence>
<gene>
    <name evidence="2" type="ORF">PACLA_8A049901</name>
</gene>
<feature type="region of interest" description="Disordered" evidence="1">
    <location>
        <begin position="1"/>
        <end position="143"/>
    </location>
</feature>
<dbReference type="AlphaFoldDB" id="A0A6S7KID3"/>
<feature type="compositionally biased region" description="Basic and acidic residues" evidence="1">
    <location>
        <begin position="34"/>
        <end position="64"/>
    </location>
</feature>